<dbReference type="AlphaFoldDB" id="E9H369"/>
<evidence type="ECO:0000313" key="2">
    <source>
        <dbReference type="Proteomes" id="UP000000305"/>
    </source>
</evidence>
<organism evidence="1 2">
    <name type="scientific">Daphnia pulex</name>
    <name type="common">Water flea</name>
    <dbReference type="NCBI Taxonomy" id="6669"/>
    <lineage>
        <taxon>Eukaryota</taxon>
        <taxon>Metazoa</taxon>
        <taxon>Ecdysozoa</taxon>
        <taxon>Arthropoda</taxon>
        <taxon>Crustacea</taxon>
        <taxon>Branchiopoda</taxon>
        <taxon>Diplostraca</taxon>
        <taxon>Cladocera</taxon>
        <taxon>Anomopoda</taxon>
        <taxon>Daphniidae</taxon>
        <taxon>Daphnia</taxon>
    </lineage>
</organism>
<dbReference type="Proteomes" id="UP000000305">
    <property type="component" value="Unassembled WGS sequence"/>
</dbReference>
<dbReference type="InParanoid" id="E9H369"/>
<dbReference type="EMBL" id="GL732588">
    <property type="protein sequence ID" value="EFX73707.1"/>
    <property type="molecule type" value="Genomic_DNA"/>
</dbReference>
<protein>
    <submittedName>
        <fullName evidence="1">Uncharacterized protein</fullName>
    </submittedName>
</protein>
<reference evidence="1 2" key="1">
    <citation type="journal article" date="2011" name="Science">
        <title>The ecoresponsive genome of Daphnia pulex.</title>
        <authorList>
            <person name="Colbourne J.K."/>
            <person name="Pfrender M.E."/>
            <person name="Gilbert D."/>
            <person name="Thomas W.K."/>
            <person name="Tucker A."/>
            <person name="Oakley T.H."/>
            <person name="Tokishita S."/>
            <person name="Aerts A."/>
            <person name="Arnold G.J."/>
            <person name="Basu M.K."/>
            <person name="Bauer D.J."/>
            <person name="Caceres C.E."/>
            <person name="Carmel L."/>
            <person name="Casola C."/>
            <person name="Choi J.H."/>
            <person name="Detter J.C."/>
            <person name="Dong Q."/>
            <person name="Dusheyko S."/>
            <person name="Eads B.D."/>
            <person name="Frohlich T."/>
            <person name="Geiler-Samerotte K.A."/>
            <person name="Gerlach D."/>
            <person name="Hatcher P."/>
            <person name="Jogdeo S."/>
            <person name="Krijgsveld J."/>
            <person name="Kriventseva E.V."/>
            <person name="Kultz D."/>
            <person name="Laforsch C."/>
            <person name="Lindquist E."/>
            <person name="Lopez J."/>
            <person name="Manak J.R."/>
            <person name="Muller J."/>
            <person name="Pangilinan J."/>
            <person name="Patwardhan R.P."/>
            <person name="Pitluck S."/>
            <person name="Pritham E.J."/>
            <person name="Rechtsteiner A."/>
            <person name="Rho M."/>
            <person name="Rogozin I.B."/>
            <person name="Sakarya O."/>
            <person name="Salamov A."/>
            <person name="Schaack S."/>
            <person name="Shapiro H."/>
            <person name="Shiga Y."/>
            <person name="Skalitzky C."/>
            <person name="Smith Z."/>
            <person name="Souvorov A."/>
            <person name="Sung W."/>
            <person name="Tang Z."/>
            <person name="Tsuchiya D."/>
            <person name="Tu H."/>
            <person name="Vos H."/>
            <person name="Wang M."/>
            <person name="Wolf Y.I."/>
            <person name="Yamagata H."/>
            <person name="Yamada T."/>
            <person name="Ye Y."/>
            <person name="Shaw J.R."/>
            <person name="Andrews J."/>
            <person name="Crease T.J."/>
            <person name="Tang H."/>
            <person name="Lucas S.M."/>
            <person name="Robertson H.M."/>
            <person name="Bork P."/>
            <person name="Koonin E.V."/>
            <person name="Zdobnov E.M."/>
            <person name="Grigoriev I.V."/>
            <person name="Lynch M."/>
            <person name="Boore J.L."/>
        </authorList>
    </citation>
    <scope>NUCLEOTIDE SEQUENCE [LARGE SCALE GENOMIC DNA]</scope>
</reference>
<dbReference type="OrthoDB" id="76898at2759"/>
<accession>E9H369</accession>
<keyword evidence="2" id="KW-1185">Reference proteome</keyword>
<dbReference type="HOGENOM" id="CLU_2199598_0_0_1"/>
<proteinExistence type="predicted"/>
<sequence>MPSASIPLSSAVPSPIRARIVNTQQLLLQIAYRLSQCAWLSSSQRHSFESYIRTLSDMARSRSIAIPSYLDNQVTSLNNKPALHLGANEASKIFCSSRLQSTLRSRES</sequence>
<name>E9H369_DAPPU</name>
<dbReference type="eggNOG" id="KOG3533">
    <property type="taxonomic scope" value="Eukaryota"/>
</dbReference>
<dbReference type="KEGG" id="dpx:DAPPUDRAFT_252650"/>
<gene>
    <name evidence="1" type="ORF">DAPPUDRAFT_252650</name>
</gene>
<evidence type="ECO:0000313" key="1">
    <source>
        <dbReference type="EMBL" id="EFX73707.1"/>
    </source>
</evidence>